<dbReference type="AlphaFoldDB" id="A0A2N3KET8"/>
<dbReference type="Pfam" id="PF20696">
    <property type="entry name" value="UbiD_C"/>
    <property type="match status" value="1"/>
</dbReference>
<keyword evidence="5" id="KW-0456">Lyase</keyword>
<feature type="domain" description="3-octaprenyl-4-hydroxybenzoate carboxy-lyase-like Rift-related" evidence="2">
    <location>
        <begin position="116"/>
        <end position="312"/>
    </location>
</feature>
<evidence type="ECO:0000259" key="2">
    <source>
        <dbReference type="Pfam" id="PF01977"/>
    </source>
</evidence>
<evidence type="ECO:0000256" key="1">
    <source>
        <dbReference type="ARBA" id="ARBA00010021"/>
    </source>
</evidence>
<dbReference type="InterPro" id="IPR049383">
    <property type="entry name" value="UbiD-like_N"/>
</dbReference>
<dbReference type="SUPFAM" id="SSF143968">
    <property type="entry name" value="UbiD C-terminal domain-like"/>
    <property type="match status" value="1"/>
</dbReference>
<organism evidence="5 6">
    <name type="scientific">Thalassospira marina</name>
    <dbReference type="NCBI Taxonomy" id="2048283"/>
    <lineage>
        <taxon>Bacteria</taxon>
        <taxon>Pseudomonadati</taxon>
        <taxon>Pseudomonadota</taxon>
        <taxon>Alphaproteobacteria</taxon>
        <taxon>Rhodospirillales</taxon>
        <taxon>Thalassospiraceae</taxon>
        <taxon>Thalassospira</taxon>
    </lineage>
</organism>
<comment type="similarity">
    <text evidence="1">Belongs to the UbiD family.</text>
</comment>
<dbReference type="PANTHER" id="PTHR30108">
    <property type="entry name" value="3-OCTAPRENYL-4-HYDROXYBENZOATE CARBOXY-LYASE-RELATED"/>
    <property type="match status" value="1"/>
</dbReference>
<evidence type="ECO:0000313" key="6">
    <source>
        <dbReference type="Proteomes" id="UP000233597"/>
    </source>
</evidence>
<dbReference type="OrthoDB" id="9809841at2"/>
<comment type="caution">
    <text evidence="5">The sequence shown here is derived from an EMBL/GenBank/DDBJ whole genome shotgun (WGS) entry which is preliminary data.</text>
</comment>
<dbReference type="SUPFAM" id="SSF50475">
    <property type="entry name" value="FMN-binding split barrel"/>
    <property type="match status" value="1"/>
</dbReference>
<dbReference type="InterPro" id="IPR049381">
    <property type="entry name" value="UbiD-like_C"/>
</dbReference>
<dbReference type="InterPro" id="IPR002830">
    <property type="entry name" value="UbiD"/>
</dbReference>
<evidence type="ECO:0000313" key="5">
    <source>
        <dbReference type="EMBL" id="PKR49092.1"/>
    </source>
</evidence>
<dbReference type="PANTHER" id="PTHR30108:SF21">
    <property type="entry name" value="4-HYDROXYBENZOATE DECARBOXYLASE"/>
    <property type="match status" value="1"/>
</dbReference>
<sequence length="472" mass="50923">MPPSRPTSPAAETQATTHPAPVISLRDFIEQLRNNNELHIIKRATDPRFEISSVLSLRKTGPAQFFENVTGHSMPVIGNVFNSRARFAQSLGIPATTLATHCLNALTNPIKPVLVDTAPVQAHVKTTDIDLLADLPVPHWFEREAAPYITAGVIIAKDPETGKRNVSIARLRLEGGNRIMAGIAKNHHLYRLADKALARGHDLEIAVVIGNDAALLLGSQMYMALGDDEYDIAGGLQGSPVELVRCKTVDLEVPAHAEIVLEGTLSPGELIDEGPVSEFPGFYVNYGAGIGGAITCITHRENPVFQAILPGYAPEHCLLGAISIEAGLAFQLQKTIPCVTRVVVTDGGMGRLHAVIAMHQPRAGEGKRAILLAMGLVNLLKHVVVVEDDIDPENPQDVEWSLAARFRGQEDLVVIEGVKADRCDPIHEGLTVTKIGMVATTRPGDGAKGSRSEFCTPPQDIFNRVRDALDQY</sequence>
<dbReference type="NCBIfam" id="TIGR00148">
    <property type="entry name" value="UbiD family decarboxylase"/>
    <property type="match status" value="1"/>
</dbReference>
<dbReference type="InterPro" id="IPR048304">
    <property type="entry name" value="UbiD_Rift_dom"/>
</dbReference>
<dbReference type="Proteomes" id="UP000233597">
    <property type="component" value="Unassembled WGS sequence"/>
</dbReference>
<dbReference type="Gene3D" id="3.40.1670.10">
    <property type="entry name" value="UbiD C-terminal domain-like"/>
    <property type="match status" value="1"/>
</dbReference>
<evidence type="ECO:0000259" key="3">
    <source>
        <dbReference type="Pfam" id="PF20695"/>
    </source>
</evidence>
<feature type="domain" description="3-octaprenyl-4-hydroxybenzoate carboxy-lyase-like N-terminal" evidence="3">
    <location>
        <begin position="29"/>
        <end position="101"/>
    </location>
</feature>
<dbReference type="Pfam" id="PF20695">
    <property type="entry name" value="UbiD_N"/>
    <property type="match status" value="1"/>
</dbReference>
<protein>
    <submittedName>
        <fullName evidence="5">3-octaprenyl-4-hydroxybenzoate carboxy-lyase</fullName>
    </submittedName>
</protein>
<dbReference type="GO" id="GO:0005737">
    <property type="term" value="C:cytoplasm"/>
    <property type="evidence" value="ECO:0007669"/>
    <property type="project" value="TreeGrafter"/>
</dbReference>
<dbReference type="Pfam" id="PF01977">
    <property type="entry name" value="UbiD"/>
    <property type="match status" value="1"/>
</dbReference>
<gene>
    <name evidence="5" type="ORF">COO20_22900</name>
</gene>
<proteinExistence type="inferred from homology"/>
<feature type="domain" description="3-octaprenyl-4-hydroxybenzoate carboxy-lyase-like C-terminal" evidence="4">
    <location>
        <begin position="317"/>
        <end position="437"/>
    </location>
</feature>
<name>A0A2N3KET8_9PROT</name>
<dbReference type="GO" id="GO:0016831">
    <property type="term" value="F:carboxy-lyase activity"/>
    <property type="evidence" value="ECO:0007669"/>
    <property type="project" value="InterPro"/>
</dbReference>
<evidence type="ECO:0000259" key="4">
    <source>
        <dbReference type="Pfam" id="PF20696"/>
    </source>
</evidence>
<accession>A0A2N3KET8</accession>
<reference evidence="5 6" key="1">
    <citation type="submission" date="2017-09" db="EMBL/GenBank/DDBJ databases">
        <title>Biodiversity and function of Thalassospira species in the particle-attached aromatic-hydrocarbon-degrading consortia from the surface seawater of the South China Sea.</title>
        <authorList>
            <person name="Dong C."/>
            <person name="Liu R."/>
            <person name="Shao Z."/>
        </authorList>
    </citation>
    <scope>NUCLEOTIDE SEQUENCE [LARGE SCALE GENOMIC DNA]</scope>
    <source>
        <strain evidence="5 6">CSC1P2</strain>
    </source>
</reference>
<dbReference type="EMBL" id="NWTK01000020">
    <property type="protein sequence ID" value="PKR49092.1"/>
    <property type="molecule type" value="Genomic_DNA"/>
</dbReference>